<dbReference type="PATRIC" id="fig|1608994.3.peg.531"/>
<proteinExistence type="predicted"/>
<sequence length="122" mass="13670">MRIRTNLFMGLTVLVSGVTCAEITPAHISMKLISYASFAEASVCHVESVLYGKIFEQRVNGVEKNIIQEKLQVESAPNIKILVDAIYDYPLASLQNAEQFYKQCVSKKEVEINKRIATMSVN</sequence>
<protein>
    <recommendedName>
        <fullName evidence="4">Lipoprotein</fullName>
    </recommendedName>
</protein>
<feature type="chain" id="PRO_5005274773" description="Lipoprotein" evidence="1">
    <location>
        <begin position="22"/>
        <end position="122"/>
    </location>
</feature>
<feature type="signal peptide" evidence="1">
    <location>
        <begin position="1"/>
        <end position="21"/>
    </location>
</feature>
<evidence type="ECO:0008006" key="4">
    <source>
        <dbReference type="Google" id="ProtNLM"/>
    </source>
</evidence>
<name>A0A0J6ICV0_9PSED</name>
<keyword evidence="1" id="KW-0732">Signal</keyword>
<evidence type="ECO:0000256" key="1">
    <source>
        <dbReference type="SAM" id="SignalP"/>
    </source>
</evidence>
<dbReference type="EMBL" id="JYLF01000014">
    <property type="protein sequence ID" value="KMN10188.1"/>
    <property type="molecule type" value="Genomic_DNA"/>
</dbReference>
<evidence type="ECO:0000313" key="3">
    <source>
        <dbReference type="Proteomes" id="UP000036325"/>
    </source>
</evidence>
<accession>A0A0J6ICV0</accession>
<dbReference type="Proteomes" id="UP000036325">
    <property type="component" value="Unassembled WGS sequence"/>
</dbReference>
<dbReference type="AlphaFoldDB" id="A0A0J6ICV0"/>
<evidence type="ECO:0000313" key="2">
    <source>
        <dbReference type="EMBL" id="KMN10188.1"/>
    </source>
</evidence>
<reference evidence="2 3" key="1">
    <citation type="submission" date="2015-02" db="EMBL/GenBank/DDBJ databases">
        <title>Pseudomonas helleri sp. nov. and Pseudomonas weihenstephanensis sp. nov., isolated from raw cows milk.</title>
        <authorList>
            <person name="von Neubeck M."/>
            <person name="Huptas C."/>
            <person name="Wenning M."/>
            <person name="Scherer S."/>
        </authorList>
    </citation>
    <scope>NUCLEOTIDE SEQUENCE [LARGE SCALE GENOMIC DNA]</scope>
    <source>
        <strain evidence="2 3">DSM 29166</strain>
    </source>
</reference>
<comment type="caution">
    <text evidence="2">The sequence shown here is derived from an EMBL/GenBank/DDBJ whole genome shotgun (WGS) entry which is preliminary data.</text>
</comment>
<dbReference type="STRING" id="1608994.TU86_21790"/>
<organism evidence="2 3">
    <name type="scientific">Pseudomonas weihenstephanensis</name>
    <dbReference type="NCBI Taxonomy" id="1608994"/>
    <lineage>
        <taxon>Bacteria</taxon>
        <taxon>Pseudomonadati</taxon>
        <taxon>Pseudomonadota</taxon>
        <taxon>Gammaproteobacteria</taxon>
        <taxon>Pseudomonadales</taxon>
        <taxon>Pseudomonadaceae</taxon>
        <taxon>Pseudomonas</taxon>
    </lineage>
</organism>
<gene>
    <name evidence="2" type="ORF">TU86_21790</name>
</gene>